<evidence type="ECO:0000256" key="3">
    <source>
        <dbReference type="ARBA" id="ARBA00023015"/>
    </source>
</evidence>
<keyword evidence="3" id="KW-0805">Transcription regulation</keyword>
<dbReference type="Pfam" id="PF04082">
    <property type="entry name" value="Fungal_trans"/>
    <property type="match status" value="1"/>
</dbReference>
<gene>
    <name evidence="8" type="ORF">QBC33DRAFT_603423</name>
</gene>
<dbReference type="InterPro" id="IPR051615">
    <property type="entry name" value="Transcr_Regulatory_Elem"/>
</dbReference>
<dbReference type="GO" id="GO:0008270">
    <property type="term" value="F:zinc ion binding"/>
    <property type="evidence" value="ECO:0007669"/>
    <property type="project" value="InterPro"/>
</dbReference>
<dbReference type="AlphaFoldDB" id="A0AAJ0C7L3"/>
<dbReference type="GO" id="GO:0003677">
    <property type="term" value="F:DNA binding"/>
    <property type="evidence" value="ECO:0007669"/>
    <property type="project" value="UniProtKB-KW"/>
</dbReference>
<keyword evidence="4" id="KW-0238">DNA-binding</keyword>
<proteinExistence type="predicted"/>
<evidence type="ECO:0000256" key="1">
    <source>
        <dbReference type="ARBA" id="ARBA00022723"/>
    </source>
</evidence>
<evidence type="ECO:0000256" key="6">
    <source>
        <dbReference type="ARBA" id="ARBA00023242"/>
    </source>
</evidence>
<dbReference type="SMART" id="SM00906">
    <property type="entry name" value="Fungal_trans"/>
    <property type="match status" value="1"/>
</dbReference>
<dbReference type="GO" id="GO:0006351">
    <property type="term" value="P:DNA-templated transcription"/>
    <property type="evidence" value="ECO:0007669"/>
    <property type="project" value="InterPro"/>
</dbReference>
<evidence type="ECO:0000259" key="7">
    <source>
        <dbReference type="SMART" id="SM00906"/>
    </source>
</evidence>
<evidence type="ECO:0000256" key="5">
    <source>
        <dbReference type="ARBA" id="ARBA00023163"/>
    </source>
</evidence>
<keyword evidence="2" id="KW-0862">Zinc</keyword>
<keyword evidence="5" id="KW-0804">Transcription</keyword>
<dbReference type="Proteomes" id="UP001244011">
    <property type="component" value="Unassembled WGS sequence"/>
</dbReference>
<keyword evidence="1" id="KW-0479">Metal-binding</keyword>
<feature type="domain" description="Xylanolytic transcriptional activator regulatory" evidence="7">
    <location>
        <begin position="331"/>
        <end position="415"/>
    </location>
</feature>
<dbReference type="InterPro" id="IPR007219">
    <property type="entry name" value="XnlR_reg_dom"/>
</dbReference>
<name>A0AAJ0C7L3_9PEZI</name>
<evidence type="ECO:0000256" key="4">
    <source>
        <dbReference type="ARBA" id="ARBA00023125"/>
    </source>
</evidence>
<dbReference type="PANTHER" id="PTHR31313">
    <property type="entry name" value="TY1 ENHANCER ACTIVATOR"/>
    <property type="match status" value="1"/>
</dbReference>
<sequence length="703" mass="76831">MESLCHRLEMLSGELAQSIDALNRPSLSNPHESPNEDLLQAAHVLRSMPEVRNSIHDMRNSHGLSVLPSVPSGAERRAAAAVAGVAMAKPPLENDELSGSELDDEDVDSELGNHDLDYGSQHQGGAISRAGALVRDSYGRLRFVGGAANNMLIEAVRSLPHAATVMSTSSTLNEVGGAPDDVHSPSDPEIPLFVRGRVWPVLPFLPSPEQLSRPPKYVADLLVKLYFEQLHYTFPVLFKPQFMQRYRQMFHAGPDSSSPQDRRFLSVFFAMCACASSLLPTSSERGFAGIEYYEKALLLYYASTGEASLERVQCLALLAMCAAGWNTLTQSWLLAGQAVRSALDIGLHLSSGLMMPISSAPSQVDPTEFLRQQVSRRIWWSIYSLDRVISICLGRPMAAQDEDCYCELPLNMSDDELDTWPQSRSSASPCPTTGFLAFARLCRIAGKIRQLNSPRRVREVASASPGKSRRFRARVDAHDRALRSWMESLPDSVRFSGSAPGGGAEGYPHSTMGVIIFVVHAGSLLNLYRQVLQVLVAVAASLVNESDTVDAVSQCISAARRCISAAELVRDLVPPSHHLAFCVHYLTLSGVVLLRMPTTQPRAQTVADIQKCVGVLKDLELRWSGASCSRAIIEQLLAESGAAQEQLAASNHTINNKRPFAGFEDEGAEEVEGEAFWNQIPHVSELFTFDSMDPGLFNSWSGL</sequence>
<dbReference type="EMBL" id="MU839001">
    <property type="protein sequence ID" value="KAK1770197.1"/>
    <property type="molecule type" value="Genomic_DNA"/>
</dbReference>
<keyword evidence="6" id="KW-0539">Nucleus</keyword>
<dbReference type="RefSeq" id="XP_060286410.1">
    <property type="nucleotide sequence ID" value="XM_060432184.1"/>
</dbReference>
<protein>
    <submittedName>
        <fullName evidence="8">Fungal-specific transcription factor domain-containing protein</fullName>
    </submittedName>
</protein>
<dbReference type="CDD" id="cd12148">
    <property type="entry name" value="fungal_TF_MHR"/>
    <property type="match status" value="1"/>
</dbReference>
<comment type="caution">
    <text evidence="8">The sequence shown here is derived from an EMBL/GenBank/DDBJ whole genome shotgun (WGS) entry which is preliminary data.</text>
</comment>
<evidence type="ECO:0000256" key="2">
    <source>
        <dbReference type="ARBA" id="ARBA00022833"/>
    </source>
</evidence>
<accession>A0AAJ0C7L3</accession>
<organism evidence="8 9">
    <name type="scientific">Phialemonium atrogriseum</name>
    <dbReference type="NCBI Taxonomy" id="1093897"/>
    <lineage>
        <taxon>Eukaryota</taxon>
        <taxon>Fungi</taxon>
        <taxon>Dikarya</taxon>
        <taxon>Ascomycota</taxon>
        <taxon>Pezizomycotina</taxon>
        <taxon>Sordariomycetes</taxon>
        <taxon>Sordariomycetidae</taxon>
        <taxon>Cephalothecales</taxon>
        <taxon>Cephalothecaceae</taxon>
        <taxon>Phialemonium</taxon>
    </lineage>
</organism>
<evidence type="ECO:0000313" key="8">
    <source>
        <dbReference type="EMBL" id="KAK1770197.1"/>
    </source>
</evidence>
<keyword evidence="9" id="KW-1185">Reference proteome</keyword>
<reference evidence="8" key="1">
    <citation type="submission" date="2023-06" db="EMBL/GenBank/DDBJ databases">
        <title>Genome-scale phylogeny and comparative genomics of the fungal order Sordariales.</title>
        <authorList>
            <consortium name="Lawrence Berkeley National Laboratory"/>
            <person name="Hensen N."/>
            <person name="Bonometti L."/>
            <person name="Westerberg I."/>
            <person name="Brannstrom I.O."/>
            <person name="Guillou S."/>
            <person name="Cros-Aarteil S."/>
            <person name="Calhoun S."/>
            <person name="Haridas S."/>
            <person name="Kuo A."/>
            <person name="Mondo S."/>
            <person name="Pangilinan J."/>
            <person name="Riley R."/>
            <person name="Labutti K."/>
            <person name="Andreopoulos B."/>
            <person name="Lipzen A."/>
            <person name="Chen C."/>
            <person name="Yanf M."/>
            <person name="Daum C."/>
            <person name="Ng V."/>
            <person name="Clum A."/>
            <person name="Steindorff A."/>
            <person name="Ohm R."/>
            <person name="Martin F."/>
            <person name="Silar P."/>
            <person name="Natvig D."/>
            <person name="Lalanne C."/>
            <person name="Gautier V."/>
            <person name="Ament-Velasquez S.L."/>
            <person name="Kruys A."/>
            <person name="Hutchinson M.I."/>
            <person name="Powell A.J."/>
            <person name="Barry K."/>
            <person name="Miller A.N."/>
            <person name="Grigoriev I.V."/>
            <person name="Debuchy R."/>
            <person name="Gladieux P."/>
            <person name="Thoren M.H."/>
            <person name="Johannesson H."/>
        </authorList>
    </citation>
    <scope>NUCLEOTIDE SEQUENCE</scope>
    <source>
        <strain evidence="8">8032-3</strain>
    </source>
</reference>
<evidence type="ECO:0000313" key="9">
    <source>
        <dbReference type="Proteomes" id="UP001244011"/>
    </source>
</evidence>
<dbReference type="GeneID" id="85315371"/>
<dbReference type="PANTHER" id="PTHR31313:SF81">
    <property type="entry name" value="TY1 ENHANCER ACTIVATOR"/>
    <property type="match status" value="1"/>
</dbReference>